<evidence type="ECO:0000313" key="2">
    <source>
        <dbReference type="EMBL" id="OCH89583.1"/>
    </source>
</evidence>
<proteinExistence type="predicted"/>
<evidence type="ECO:0000256" key="1">
    <source>
        <dbReference type="SAM" id="MobiDB-lite"/>
    </source>
</evidence>
<protein>
    <submittedName>
        <fullName evidence="2">Uncharacterized protein</fullName>
    </submittedName>
</protein>
<reference evidence="2 3" key="1">
    <citation type="submission" date="2016-07" db="EMBL/GenBank/DDBJ databases">
        <title>Draft genome of the white-rot fungus Obba rivulosa 3A-2.</title>
        <authorList>
            <consortium name="DOE Joint Genome Institute"/>
            <person name="Miettinen O."/>
            <person name="Riley R."/>
            <person name="Acob R."/>
            <person name="Barry K."/>
            <person name="Cullen D."/>
            <person name="De Vries R."/>
            <person name="Hainaut M."/>
            <person name="Hatakka A."/>
            <person name="Henrissat B."/>
            <person name="Hilden K."/>
            <person name="Kuo R."/>
            <person name="Labutti K."/>
            <person name="Lipzen A."/>
            <person name="Makela M.R."/>
            <person name="Sandor L."/>
            <person name="Spatafora J.W."/>
            <person name="Grigoriev I.V."/>
            <person name="Hibbett D.S."/>
        </authorList>
    </citation>
    <scope>NUCLEOTIDE SEQUENCE [LARGE SCALE GENOMIC DNA]</scope>
    <source>
        <strain evidence="2 3">3A-2</strain>
    </source>
</reference>
<dbReference type="EMBL" id="KV722423">
    <property type="protein sequence ID" value="OCH89583.1"/>
    <property type="molecule type" value="Genomic_DNA"/>
</dbReference>
<feature type="region of interest" description="Disordered" evidence="1">
    <location>
        <begin position="1"/>
        <end position="31"/>
    </location>
</feature>
<organism evidence="2 3">
    <name type="scientific">Obba rivulosa</name>
    <dbReference type="NCBI Taxonomy" id="1052685"/>
    <lineage>
        <taxon>Eukaryota</taxon>
        <taxon>Fungi</taxon>
        <taxon>Dikarya</taxon>
        <taxon>Basidiomycota</taxon>
        <taxon>Agaricomycotina</taxon>
        <taxon>Agaricomycetes</taxon>
        <taxon>Polyporales</taxon>
        <taxon>Gelatoporiaceae</taxon>
        <taxon>Obba</taxon>
    </lineage>
</organism>
<evidence type="ECO:0000313" key="3">
    <source>
        <dbReference type="Proteomes" id="UP000250043"/>
    </source>
</evidence>
<name>A0A8E2ARE5_9APHY</name>
<feature type="region of interest" description="Disordered" evidence="1">
    <location>
        <begin position="80"/>
        <end position="148"/>
    </location>
</feature>
<feature type="compositionally biased region" description="Basic residues" evidence="1">
    <location>
        <begin position="114"/>
        <end position="125"/>
    </location>
</feature>
<keyword evidence="3" id="KW-1185">Reference proteome</keyword>
<dbReference type="Proteomes" id="UP000250043">
    <property type="component" value="Unassembled WGS sequence"/>
</dbReference>
<feature type="compositionally biased region" description="Polar residues" evidence="1">
    <location>
        <begin position="1"/>
        <end position="10"/>
    </location>
</feature>
<dbReference type="AlphaFoldDB" id="A0A8E2ARE5"/>
<sequence length="155" mass="17241">MATLRNLQSAHSHDHDSVLGPTGSHCSPRPRRRAYVAPRTCTTASGLHDCARCGRWAADPRTTSVACSFRVALTEPPLPTFSIHSRPCETHTGPRHPPASRSADSHRRTPATARSRRLGHVHRDRRLLASSQADLTSSRAETGTKRRRTEIYRCY</sequence>
<feature type="compositionally biased region" description="Polar residues" evidence="1">
    <location>
        <begin position="129"/>
        <end position="141"/>
    </location>
</feature>
<accession>A0A8E2ARE5</accession>
<gene>
    <name evidence="2" type="ORF">OBBRIDRAFT_656121</name>
</gene>